<evidence type="ECO:0000313" key="3">
    <source>
        <dbReference type="EMBL" id="MFC3293681.1"/>
    </source>
</evidence>
<dbReference type="SUPFAM" id="SSF46689">
    <property type="entry name" value="Homeodomain-like"/>
    <property type="match status" value="1"/>
</dbReference>
<proteinExistence type="predicted"/>
<dbReference type="RefSeq" id="WP_156817414.1">
    <property type="nucleotide sequence ID" value="NZ_BMXD01000001.1"/>
</dbReference>
<comment type="caution">
    <text evidence="3">The sequence shown here is derived from an EMBL/GenBank/DDBJ whole genome shotgun (WGS) entry which is preliminary data.</text>
</comment>
<dbReference type="InterPro" id="IPR025246">
    <property type="entry name" value="IS30-like_HTH"/>
</dbReference>
<gene>
    <name evidence="3" type="ORF">ACFOEI_16655</name>
</gene>
<evidence type="ECO:0000256" key="1">
    <source>
        <dbReference type="SAM" id="MobiDB-lite"/>
    </source>
</evidence>
<accession>A0ABV7M525</accession>
<feature type="domain" description="Transposase IS30-like HTH" evidence="2">
    <location>
        <begin position="3"/>
        <end position="45"/>
    </location>
</feature>
<protein>
    <submittedName>
        <fullName evidence="3">Helix-turn-helix domain-containing protein</fullName>
    </submittedName>
</protein>
<dbReference type="InterPro" id="IPR009057">
    <property type="entry name" value="Homeodomain-like_sf"/>
</dbReference>
<organism evidence="3 4">
    <name type="scientific">Modicisalibacter luteus</name>
    <dbReference type="NCBI Taxonomy" id="453962"/>
    <lineage>
        <taxon>Bacteria</taxon>
        <taxon>Pseudomonadati</taxon>
        <taxon>Pseudomonadota</taxon>
        <taxon>Gammaproteobacteria</taxon>
        <taxon>Oceanospirillales</taxon>
        <taxon>Halomonadaceae</taxon>
        <taxon>Modicisalibacter</taxon>
    </lineage>
</organism>
<sequence length="77" mass="9072">MENRQLTQKQRYQIFPRIESGTSQRQIASEQGIHSSTISQEIRHNTSCQGYDQEHALSDRRRRLAWKAAKHLPNLVR</sequence>
<evidence type="ECO:0000259" key="2">
    <source>
        <dbReference type="Pfam" id="PF13936"/>
    </source>
</evidence>
<dbReference type="Proteomes" id="UP001595640">
    <property type="component" value="Unassembled WGS sequence"/>
</dbReference>
<keyword evidence="4" id="KW-1185">Reference proteome</keyword>
<name>A0ABV7M525_9GAMM</name>
<dbReference type="EMBL" id="JBHRUH010000031">
    <property type="protein sequence ID" value="MFC3293681.1"/>
    <property type="molecule type" value="Genomic_DNA"/>
</dbReference>
<reference evidence="4" key="1">
    <citation type="journal article" date="2019" name="Int. J. Syst. Evol. Microbiol.">
        <title>The Global Catalogue of Microorganisms (GCM) 10K type strain sequencing project: providing services to taxonomists for standard genome sequencing and annotation.</title>
        <authorList>
            <consortium name="The Broad Institute Genomics Platform"/>
            <consortium name="The Broad Institute Genome Sequencing Center for Infectious Disease"/>
            <person name="Wu L."/>
            <person name="Ma J."/>
        </authorList>
    </citation>
    <scope>NUCLEOTIDE SEQUENCE [LARGE SCALE GENOMIC DNA]</scope>
    <source>
        <strain evidence="4">KCTC 12847</strain>
    </source>
</reference>
<dbReference type="Pfam" id="PF13936">
    <property type="entry name" value="HTH_38"/>
    <property type="match status" value="1"/>
</dbReference>
<feature type="region of interest" description="Disordered" evidence="1">
    <location>
        <begin position="1"/>
        <end position="38"/>
    </location>
</feature>
<feature type="compositionally biased region" description="Polar residues" evidence="1">
    <location>
        <begin position="20"/>
        <end position="38"/>
    </location>
</feature>
<feature type="compositionally biased region" description="Polar residues" evidence="1">
    <location>
        <begin position="1"/>
        <end position="11"/>
    </location>
</feature>
<evidence type="ECO:0000313" key="4">
    <source>
        <dbReference type="Proteomes" id="UP001595640"/>
    </source>
</evidence>